<keyword evidence="2" id="KW-1185">Reference proteome</keyword>
<evidence type="ECO:0000313" key="2">
    <source>
        <dbReference type="Proteomes" id="UP001152885"/>
    </source>
</evidence>
<comment type="caution">
    <text evidence="1">The sequence shown here is derived from an EMBL/GenBank/DDBJ whole genome shotgun (WGS) entry which is preliminary data.</text>
</comment>
<proteinExistence type="predicted"/>
<evidence type="ECO:0000313" key="1">
    <source>
        <dbReference type="EMBL" id="CAI5756354.1"/>
    </source>
</evidence>
<dbReference type="EMBL" id="CANTUO010000001">
    <property type="protein sequence ID" value="CAI5756354.1"/>
    <property type="molecule type" value="Genomic_DNA"/>
</dbReference>
<name>A0A9W4TTL7_9ASCO</name>
<sequence>MNRVYKHPILTNPTRWLDIQKKHSCEVYHSQYPNLLNNSFAKALVNVESYSIKNTLPIGLGLQLKLNNGQLYPILWFDKVTEPTSFIINNRKLIMKMVSSKKSPFGLLSLKAKMNYPKNVKFAPGFIDLVDKLYLDQIKELLKDVDSKDGGKNGLQLIDSPTKLGQGIVNKSLFNCQDLYVDYDKHPKLARLIVSYVDYLKE</sequence>
<dbReference type="OrthoDB" id="4015782at2759"/>
<reference evidence="1" key="1">
    <citation type="submission" date="2022-12" db="EMBL/GenBank/DDBJ databases">
        <authorList>
            <person name="Brejova B."/>
        </authorList>
    </citation>
    <scope>NUCLEOTIDE SEQUENCE</scope>
</reference>
<dbReference type="AlphaFoldDB" id="A0A9W4TTL7"/>
<protein>
    <submittedName>
        <fullName evidence="1">Uncharacterized protein</fullName>
    </submittedName>
</protein>
<accession>A0A9W4TTL7</accession>
<gene>
    <name evidence="1" type="ORF">CANVERA_P0870</name>
</gene>
<organism evidence="1 2">
    <name type="scientific">Candida verbasci</name>
    <dbReference type="NCBI Taxonomy" id="1227364"/>
    <lineage>
        <taxon>Eukaryota</taxon>
        <taxon>Fungi</taxon>
        <taxon>Dikarya</taxon>
        <taxon>Ascomycota</taxon>
        <taxon>Saccharomycotina</taxon>
        <taxon>Pichiomycetes</taxon>
        <taxon>Debaryomycetaceae</taxon>
        <taxon>Candida/Lodderomyces clade</taxon>
        <taxon>Candida</taxon>
    </lineage>
</organism>
<dbReference type="Proteomes" id="UP001152885">
    <property type="component" value="Unassembled WGS sequence"/>
</dbReference>